<dbReference type="AlphaFoldDB" id="A0AAJ6BQN3"/>
<keyword evidence="2" id="KW-1003">Cell membrane</keyword>
<organism evidence="8 9">
    <name type="scientific">Candidatus Andeanibacterium colombiense</name>
    <dbReference type="NCBI Taxonomy" id="3121345"/>
    <lineage>
        <taxon>Bacteria</taxon>
        <taxon>Pseudomonadati</taxon>
        <taxon>Pseudomonadota</taxon>
        <taxon>Alphaproteobacteria</taxon>
        <taxon>Sphingomonadales</taxon>
        <taxon>Sphingomonadaceae</taxon>
        <taxon>Candidatus Andeanibacterium</taxon>
    </lineage>
</organism>
<evidence type="ECO:0000256" key="3">
    <source>
        <dbReference type="ARBA" id="ARBA00022729"/>
    </source>
</evidence>
<dbReference type="GO" id="GO:0016020">
    <property type="term" value="C:membrane"/>
    <property type="evidence" value="ECO:0007669"/>
    <property type="project" value="InterPro"/>
</dbReference>
<comment type="similarity">
    <text evidence="1">Belongs to the EcnA/EcnB lipoprotein family.</text>
</comment>
<feature type="signal peptide" evidence="7">
    <location>
        <begin position="1"/>
        <end position="20"/>
    </location>
</feature>
<dbReference type="InterPro" id="IPR012556">
    <property type="entry name" value="Entericidin"/>
</dbReference>
<gene>
    <name evidence="8" type="ORF">P0Y56_04820</name>
</gene>
<proteinExistence type="inferred from homology"/>
<dbReference type="EMBL" id="CP119316">
    <property type="protein sequence ID" value="WEK47620.1"/>
    <property type="molecule type" value="Genomic_DNA"/>
</dbReference>
<evidence type="ECO:0000256" key="4">
    <source>
        <dbReference type="ARBA" id="ARBA00023136"/>
    </source>
</evidence>
<keyword evidence="6 8" id="KW-0449">Lipoprotein</keyword>
<evidence type="ECO:0000256" key="6">
    <source>
        <dbReference type="ARBA" id="ARBA00023288"/>
    </source>
</evidence>
<reference evidence="8" key="1">
    <citation type="submission" date="2023-03" db="EMBL/GenBank/DDBJ databases">
        <title>Andean soil-derived lignocellulolytic bacterial consortium as a source of novel taxa and putative plastic-active enzymes.</title>
        <authorList>
            <person name="Diaz-Garcia L."/>
            <person name="Chuvochina M."/>
            <person name="Feuerriegel G."/>
            <person name="Bunk B."/>
            <person name="Sproer C."/>
            <person name="Streit W.R."/>
            <person name="Rodriguez L.M."/>
            <person name="Overmann J."/>
            <person name="Jimenez D.J."/>
        </authorList>
    </citation>
    <scope>NUCLEOTIDE SEQUENCE</scope>
    <source>
        <strain evidence="8">MAG 26</strain>
    </source>
</reference>
<name>A0AAJ6BQN3_9SPHN</name>
<dbReference type="Pfam" id="PF08085">
    <property type="entry name" value="Entericidin"/>
    <property type="match status" value="1"/>
</dbReference>
<accession>A0AAJ6BQN3</accession>
<sequence>MIRNSKLAKLMLAISLTSLALGTAACNTVKGVGKDIQSAGQAGDDAIHGK</sequence>
<evidence type="ECO:0000256" key="5">
    <source>
        <dbReference type="ARBA" id="ARBA00023139"/>
    </source>
</evidence>
<evidence type="ECO:0000256" key="7">
    <source>
        <dbReference type="SAM" id="SignalP"/>
    </source>
</evidence>
<feature type="chain" id="PRO_5042494588" evidence="7">
    <location>
        <begin position="21"/>
        <end position="50"/>
    </location>
</feature>
<keyword evidence="3 7" id="KW-0732">Signal</keyword>
<keyword evidence="5" id="KW-0564">Palmitate</keyword>
<dbReference type="KEGG" id="acob:P0Y56_04820"/>
<evidence type="ECO:0000256" key="2">
    <source>
        <dbReference type="ARBA" id="ARBA00022475"/>
    </source>
</evidence>
<evidence type="ECO:0000256" key="1">
    <source>
        <dbReference type="ARBA" id="ARBA00010296"/>
    </source>
</evidence>
<keyword evidence="4" id="KW-0472">Membrane</keyword>
<protein>
    <submittedName>
        <fullName evidence="8">Entericidin A/B family lipoprotein</fullName>
    </submittedName>
</protein>
<evidence type="ECO:0000313" key="8">
    <source>
        <dbReference type="EMBL" id="WEK47620.1"/>
    </source>
</evidence>
<dbReference type="Proteomes" id="UP001218362">
    <property type="component" value="Chromosome"/>
</dbReference>
<dbReference type="GO" id="GO:0009636">
    <property type="term" value="P:response to toxic substance"/>
    <property type="evidence" value="ECO:0007669"/>
    <property type="project" value="InterPro"/>
</dbReference>
<evidence type="ECO:0000313" key="9">
    <source>
        <dbReference type="Proteomes" id="UP001218362"/>
    </source>
</evidence>
<dbReference type="PROSITE" id="PS51257">
    <property type="entry name" value="PROKAR_LIPOPROTEIN"/>
    <property type="match status" value="1"/>
</dbReference>